<keyword evidence="1" id="KW-0812">Transmembrane</keyword>
<sequence length="149" mass="16728">MSPTQVTEAKRRLREIIRKSDKLGVTREEIMKLSTISKLRALTEKRSGTFSWVWQGSGWVLAIAAAAFLCVAALFVCYGGAPASDVLRQQQYQALAIGFRSEITLPTPNEAVIRLTPNCLLLLKNKDLIRLNLVFNLFRYLSKRFAPGN</sequence>
<organism evidence="2">
    <name type="scientific">Menopon gallinae</name>
    <name type="common">poultry shaft louse</name>
    <dbReference type="NCBI Taxonomy" id="328185"/>
    <lineage>
        <taxon>Eukaryota</taxon>
        <taxon>Metazoa</taxon>
        <taxon>Ecdysozoa</taxon>
        <taxon>Arthropoda</taxon>
        <taxon>Hexapoda</taxon>
        <taxon>Insecta</taxon>
        <taxon>Pterygota</taxon>
        <taxon>Neoptera</taxon>
        <taxon>Paraneoptera</taxon>
        <taxon>Psocodea</taxon>
        <taxon>Troctomorpha</taxon>
        <taxon>Phthiraptera</taxon>
        <taxon>Amblycera</taxon>
        <taxon>Menoponidae</taxon>
        <taxon>Menopon</taxon>
    </lineage>
</organism>
<keyword evidence="1" id="KW-0472">Membrane</keyword>
<name>A0AAW2I0V9_9NEOP</name>
<dbReference type="EMBL" id="JARGDH010000002">
    <property type="protein sequence ID" value="KAL0275573.1"/>
    <property type="molecule type" value="Genomic_DNA"/>
</dbReference>
<protein>
    <submittedName>
        <fullName evidence="2">Uncharacterized protein</fullName>
    </submittedName>
</protein>
<evidence type="ECO:0000313" key="2">
    <source>
        <dbReference type="EMBL" id="KAL0275573.1"/>
    </source>
</evidence>
<proteinExistence type="predicted"/>
<evidence type="ECO:0000256" key="1">
    <source>
        <dbReference type="SAM" id="Phobius"/>
    </source>
</evidence>
<dbReference type="AlphaFoldDB" id="A0AAW2I0V9"/>
<comment type="caution">
    <text evidence="2">The sequence shown here is derived from an EMBL/GenBank/DDBJ whole genome shotgun (WGS) entry which is preliminary data.</text>
</comment>
<reference evidence="2" key="1">
    <citation type="journal article" date="2024" name="Gigascience">
        <title>Chromosome-level genome of the poultry shaft louse Menopon gallinae provides insight into the host-switching and adaptive evolution of parasitic lice.</title>
        <authorList>
            <person name="Xu Y."/>
            <person name="Ma L."/>
            <person name="Liu S."/>
            <person name="Liang Y."/>
            <person name="Liu Q."/>
            <person name="He Z."/>
            <person name="Tian L."/>
            <person name="Duan Y."/>
            <person name="Cai W."/>
            <person name="Li H."/>
            <person name="Song F."/>
        </authorList>
    </citation>
    <scope>NUCLEOTIDE SEQUENCE</scope>
    <source>
        <strain evidence="2">Cailab_2023a</strain>
    </source>
</reference>
<gene>
    <name evidence="2" type="ORF">PYX00_003385</name>
</gene>
<keyword evidence="1" id="KW-1133">Transmembrane helix</keyword>
<feature type="transmembrane region" description="Helical" evidence="1">
    <location>
        <begin position="59"/>
        <end position="81"/>
    </location>
</feature>
<accession>A0AAW2I0V9</accession>